<dbReference type="RefSeq" id="WP_044984539.1">
    <property type="nucleotide sequence ID" value="NZ_RHJS01000002.1"/>
</dbReference>
<dbReference type="AlphaFoldDB" id="A0A3R8KZS3"/>
<comment type="caution">
    <text evidence="2">The sequence shown here is derived from an EMBL/GenBank/DDBJ whole genome shotgun (WGS) entry which is preliminary data.</text>
</comment>
<protein>
    <recommendedName>
        <fullName evidence="1">Bacterial CdiA-CT RNAse A domain-containing protein</fullName>
    </recommendedName>
</protein>
<proteinExistence type="predicted"/>
<dbReference type="Proteomes" id="UP000274920">
    <property type="component" value="Unassembled WGS sequence"/>
</dbReference>
<organism evidence="2 3">
    <name type="scientific">Schaedlerella arabinosiphila</name>
    <dbReference type="NCBI Taxonomy" id="2044587"/>
    <lineage>
        <taxon>Bacteria</taxon>
        <taxon>Bacillati</taxon>
        <taxon>Bacillota</taxon>
        <taxon>Clostridia</taxon>
        <taxon>Lachnospirales</taxon>
        <taxon>Lachnospiraceae</taxon>
        <taxon>Schaedlerella</taxon>
    </lineage>
</organism>
<name>A0A3R8KZS3_9FIRM</name>
<gene>
    <name evidence="2" type="ORF">EBB54_12280</name>
</gene>
<evidence type="ECO:0000259" key="1">
    <source>
        <dbReference type="Pfam" id="PF18431"/>
    </source>
</evidence>
<dbReference type="Pfam" id="PF18431">
    <property type="entry name" value="RNAse_A_bac"/>
    <property type="match status" value="1"/>
</dbReference>
<dbReference type="EMBL" id="RHJS01000002">
    <property type="protein sequence ID" value="RRK35318.1"/>
    <property type="molecule type" value="Genomic_DNA"/>
</dbReference>
<reference evidence="2" key="1">
    <citation type="submission" date="2018-10" db="EMBL/GenBank/DDBJ databases">
        <title>Schaedlerella arabinophila gen. nov. sp. nov., isolated from the mouse intestinal tract and comparative analysis with the genome of the closely related altered Schaedler flora strain ASF502.</title>
        <authorList>
            <person name="Miyake S."/>
            <person name="Soh M."/>
            <person name="Seedorf H."/>
        </authorList>
    </citation>
    <scope>NUCLEOTIDE SEQUENCE [LARGE SCALE GENOMIC DNA]</scope>
    <source>
        <strain evidence="2">DSM 106076</strain>
    </source>
</reference>
<sequence>MVDLFADVPEEMIENTLQTIRRNLDRVGLYGGHTLRKHTDIQLLALKTRLTKEDIRYATSYWDVEVANAVVSGIMHQFFDSSITAWLKYSGSDWISLVGQFPRTVGYGFRKGEEKLEENLRKACLVLVKDADTDWGFRILTSYPIFERQERQRG</sequence>
<dbReference type="InterPro" id="IPR041436">
    <property type="entry name" value="RNAse_A_bac"/>
</dbReference>
<evidence type="ECO:0000313" key="2">
    <source>
        <dbReference type="EMBL" id="RRK35318.1"/>
    </source>
</evidence>
<accession>A0A3R8KZS3</accession>
<evidence type="ECO:0000313" key="3">
    <source>
        <dbReference type="Proteomes" id="UP000274920"/>
    </source>
</evidence>
<feature type="domain" description="Bacterial CdiA-CT RNAse A" evidence="1">
    <location>
        <begin position="32"/>
        <end position="144"/>
    </location>
</feature>
<keyword evidence="3" id="KW-1185">Reference proteome</keyword>